<name>T2KHM1_FORAG</name>
<dbReference type="InterPro" id="IPR011123">
    <property type="entry name" value="Y_Y_Y"/>
</dbReference>
<protein>
    <submittedName>
        <fullName evidence="3">Diguanylate cyclase</fullName>
    </submittedName>
</protein>
<dbReference type="Gene3D" id="3.30.565.10">
    <property type="entry name" value="Histidine kinase-like ATPase, C-terminal domain"/>
    <property type="match status" value="1"/>
</dbReference>
<feature type="domain" description="Histidine kinase" evidence="2">
    <location>
        <begin position="779"/>
        <end position="968"/>
    </location>
</feature>
<dbReference type="InterPro" id="IPR013783">
    <property type="entry name" value="Ig-like_fold"/>
</dbReference>
<dbReference type="SUPFAM" id="SSF55874">
    <property type="entry name" value="ATPase domain of HSP90 chaperone/DNA topoisomerase II/histidine kinase"/>
    <property type="match status" value="1"/>
</dbReference>
<dbReference type="InterPro" id="IPR035986">
    <property type="entry name" value="PKD_dom_sf"/>
</dbReference>
<dbReference type="InterPro" id="IPR011495">
    <property type="entry name" value="Sig_transdc_His_kin_sub2_dim/P"/>
</dbReference>
<dbReference type="PROSITE" id="PS50109">
    <property type="entry name" value="HIS_KIN"/>
    <property type="match status" value="1"/>
</dbReference>
<proteinExistence type="predicted"/>
<dbReference type="InterPro" id="IPR011110">
    <property type="entry name" value="Reg_prop"/>
</dbReference>
<dbReference type="eggNOG" id="COG3292">
    <property type="taxonomic scope" value="Bacteria"/>
</dbReference>
<reference evidence="3 4" key="1">
    <citation type="journal article" date="2013" name="Appl. Environ. Microbiol.">
        <title>The genome of the alga-associated marine flavobacterium Formosa agariphila KMM 3901T reveals a broad potential for degradation of algal polysaccharides.</title>
        <authorList>
            <person name="Mann A.J."/>
            <person name="Hahnke R.L."/>
            <person name="Huang S."/>
            <person name="Werner J."/>
            <person name="Xing P."/>
            <person name="Barbeyron T."/>
            <person name="Huettel B."/>
            <person name="Stueber K."/>
            <person name="Reinhardt R."/>
            <person name="Harder J."/>
            <person name="Gloeckner F.O."/>
            <person name="Amann R.I."/>
            <person name="Teeling H."/>
        </authorList>
    </citation>
    <scope>NUCLEOTIDE SEQUENCE [LARGE SCALE GENOMIC DNA]</scope>
    <source>
        <strain evidence="4">DSM 15362 / KCTC 12365 / LMG 23005 / KMM 3901</strain>
    </source>
</reference>
<sequence>MGYLWVGTEDGLHRFNGYEFKSYISNPNDSTTISDDHIRGLVTINDTLWVATNSKGIQGYQRSENKFFSLFSNSNTPDLNNAYKVFELNNELLLFSVKNNFILFDRKLKTHEIIRLPNESIENKVEDIHVVNQNNVWLATKESGVLVLSLRDNTISPLPIFNSKSVSCFIDSKDVIYIGSEQGVEVYNKTLGTLNKTTIETGVDGFYKINDFEYYVNSENGILKYNSITDRFKSVVFQNLKENKQYTSVSFTQVLGDNKGNIWFGTQGEGLLHHNRFQNKFESFRVELPELYENQRISVFPIQKENDSTLWLGTYAGTVKYNLKTQESLLYDTGKGDITYDFFKDEYGTLWVGSITAGLMKYDAVNDTFKQWLHEDSETSLKDNEVLKIIPISKDKLWICTWSGGINEFDIITETFKPVLLDGLQIDRARSAIIDSKNHIWLGTDNGLYEIESNNILNHYTDNKNDSLRITNNRVFAISEDEQGHIWVGTSSGLTHINTETQKSDLYFKQKEFLNDFVYGLIIDSNNRVWMSTNFGLSVFNPEDKTFKNYTKEDGLQDNEFNGKSFFKDNNDLLYFGGINGFNIINPNQVVDNPYVPDVYLESVELFNQPIERNEMFKDTLQFKSAENVLTFNFSAINYLNPNKCSYQYKLENFDEDWSPVTKKKNVTYTNLNPGRYTLKIKVSNDVGQWNSKFKTVQLIIIPPWYLDTWFKGLVIGLFLLSGIVYYKVKTSLLKRDKVKLAALVDSRTQDLIQKNIELNTSHSVMLEQKNNIEFLMKELNHRVKNNLQIISSLLNMQAKNVEEQEVKDVLNIAKNRILTISYIQNDLVSNDDAVNVGVFLKNFSKKIINLLSDQETQKFKLIFQLEPDCICDINTTLLGLILNELITNTYKYAFKTVSPNHILKISCTHSKEGLKITVADNGVGYSVYAIRTNTLGLDLVNTMVQQLDGTIKVSTNNGVENVIQLPC</sequence>
<dbReference type="EMBL" id="HG315671">
    <property type="protein sequence ID" value="CDF78337.1"/>
    <property type="molecule type" value="Genomic_DNA"/>
</dbReference>
<dbReference type="PATRIC" id="fig|1347342.6.peg.629"/>
<dbReference type="InterPro" id="IPR005467">
    <property type="entry name" value="His_kinase_dom"/>
</dbReference>
<dbReference type="Pfam" id="PF07568">
    <property type="entry name" value="HisKA_2"/>
    <property type="match status" value="1"/>
</dbReference>
<dbReference type="SUPFAM" id="SSF49299">
    <property type="entry name" value="PKD domain"/>
    <property type="match status" value="1"/>
</dbReference>
<evidence type="ECO:0000259" key="2">
    <source>
        <dbReference type="PROSITE" id="PS50109"/>
    </source>
</evidence>
<dbReference type="Gene3D" id="2.60.40.10">
    <property type="entry name" value="Immunoglobulins"/>
    <property type="match status" value="1"/>
</dbReference>
<dbReference type="InterPro" id="IPR003594">
    <property type="entry name" value="HATPase_dom"/>
</dbReference>
<dbReference type="PANTHER" id="PTHR43547:SF2">
    <property type="entry name" value="HYBRID SIGNAL TRANSDUCTION HISTIDINE KINASE C"/>
    <property type="match status" value="1"/>
</dbReference>
<dbReference type="Gene3D" id="2.130.10.10">
    <property type="entry name" value="YVTN repeat-like/Quinoprotein amine dehydrogenase"/>
    <property type="match status" value="2"/>
</dbReference>
<evidence type="ECO:0000313" key="3">
    <source>
        <dbReference type="EMBL" id="CDF78337.1"/>
    </source>
</evidence>
<dbReference type="AlphaFoldDB" id="T2KHM1"/>
<dbReference type="PANTHER" id="PTHR43547">
    <property type="entry name" value="TWO-COMPONENT HISTIDINE KINASE"/>
    <property type="match status" value="1"/>
</dbReference>
<dbReference type="Pfam" id="PF07494">
    <property type="entry name" value="Reg_prop"/>
    <property type="match status" value="1"/>
</dbReference>
<dbReference type="SUPFAM" id="SSF63829">
    <property type="entry name" value="Calcium-dependent phosphotriesterase"/>
    <property type="match status" value="1"/>
</dbReference>
<dbReference type="InterPro" id="IPR015943">
    <property type="entry name" value="WD40/YVTN_repeat-like_dom_sf"/>
</dbReference>
<dbReference type="Proteomes" id="UP000016160">
    <property type="component" value="Chromosome"/>
</dbReference>
<accession>T2KHM1</accession>
<dbReference type="SUPFAM" id="SSF101898">
    <property type="entry name" value="NHL repeat"/>
    <property type="match status" value="1"/>
</dbReference>
<dbReference type="GO" id="GO:0000155">
    <property type="term" value="F:phosphorelay sensor kinase activity"/>
    <property type="evidence" value="ECO:0007669"/>
    <property type="project" value="TreeGrafter"/>
</dbReference>
<dbReference type="HOGENOM" id="CLU_000445_28_2_10"/>
<dbReference type="Pfam" id="PF02518">
    <property type="entry name" value="HATPase_c"/>
    <property type="match status" value="1"/>
</dbReference>
<dbReference type="STRING" id="1347342.BN863_6250"/>
<organism evidence="3 4">
    <name type="scientific">Formosa agariphila (strain DSM 15362 / KCTC 12365 / LMG 23005 / KMM 3901 / M-2Alg 35-1)</name>
    <dbReference type="NCBI Taxonomy" id="1347342"/>
    <lineage>
        <taxon>Bacteria</taxon>
        <taxon>Pseudomonadati</taxon>
        <taxon>Bacteroidota</taxon>
        <taxon>Flavobacteriia</taxon>
        <taxon>Flavobacteriales</taxon>
        <taxon>Flavobacteriaceae</taxon>
        <taxon>Formosa</taxon>
    </lineage>
</organism>
<gene>
    <name evidence="3" type="ORF">BN863_6250</name>
</gene>
<dbReference type="SMART" id="SM00387">
    <property type="entry name" value="HATPase_c"/>
    <property type="match status" value="1"/>
</dbReference>
<evidence type="ECO:0000256" key="1">
    <source>
        <dbReference type="ARBA" id="ARBA00022553"/>
    </source>
</evidence>
<dbReference type="eggNOG" id="COG3920">
    <property type="taxonomic scope" value="Bacteria"/>
</dbReference>
<keyword evidence="4" id="KW-1185">Reference proteome</keyword>
<dbReference type="InterPro" id="IPR036890">
    <property type="entry name" value="HATPase_C_sf"/>
</dbReference>
<dbReference type="CDD" id="cd00146">
    <property type="entry name" value="PKD"/>
    <property type="match status" value="1"/>
</dbReference>
<evidence type="ECO:0000313" key="4">
    <source>
        <dbReference type="Proteomes" id="UP000016160"/>
    </source>
</evidence>
<dbReference type="Pfam" id="PF07495">
    <property type="entry name" value="Y_Y_Y"/>
    <property type="match status" value="1"/>
</dbReference>
<keyword evidence="1" id="KW-0597">Phosphoprotein</keyword>